<comment type="caution">
    <text evidence="1">The sequence shown here is derived from an EMBL/GenBank/DDBJ whole genome shotgun (WGS) entry which is preliminary data.</text>
</comment>
<reference evidence="1" key="1">
    <citation type="journal article" date="2015" name="Nature">
        <title>Complex archaea that bridge the gap between prokaryotes and eukaryotes.</title>
        <authorList>
            <person name="Spang A."/>
            <person name="Saw J.H."/>
            <person name="Jorgensen S.L."/>
            <person name="Zaremba-Niedzwiedzka K."/>
            <person name="Martijn J."/>
            <person name="Lind A.E."/>
            <person name="van Eijk R."/>
            <person name="Schleper C."/>
            <person name="Guy L."/>
            <person name="Ettema T.J."/>
        </authorList>
    </citation>
    <scope>NUCLEOTIDE SEQUENCE</scope>
</reference>
<dbReference type="PROSITE" id="PS51257">
    <property type="entry name" value="PROKAR_LIPOPROTEIN"/>
    <property type="match status" value="1"/>
</dbReference>
<accession>A0A0F9D3J6</accession>
<feature type="non-terminal residue" evidence="1">
    <location>
        <position position="74"/>
    </location>
</feature>
<evidence type="ECO:0000313" key="1">
    <source>
        <dbReference type="EMBL" id="KKL56134.1"/>
    </source>
</evidence>
<organism evidence="1">
    <name type="scientific">marine sediment metagenome</name>
    <dbReference type="NCBI Taxonomy" id="412755"/>
    <lineage>
        <taxon>unclassified sequences</taxon>
        <taxon>metagenomes</taxon>
        <taxon>ecological metagenomes</taxon>
    </lineage>
</organism>
<gene>
    <name evidence="1" type="ORF">LCGC14_2248410</name>
</gene>
<dbReference type="EMBL" id="LAZR01030599">
    <property type="protein sequence ID" value="KKL56134.1"/>
    <property type="molecule type" value="Genomic_DNA"/>
</dbReference>
<sequence length="74" mass="8108">MKKLISILLLLALLGGCATTTDTKYEIAFQVINAVDAYTTAQIRHTQGVEEENSITRSLIGKQPNETDVALLFI</sequence>
<proteinExistence type="predicted"/>
<protein>
    <submittedName>
        <fullName evidence="1">Uncharacterized protein</fullName>
    </submittedName>
</protein>
<dbReference type="AlphaFoldDB" id="A0A0F9D3J6"/>
<name>A0A0F9D3J6_9ZZZZ</name>